<proteinExistence type="predicted"/>
<keyword evidence="1" id="KW-0812">Transmembrane</keyword>
<dbReference type="EMBL" id="CAFBQP010000081">
    <property type="protein sequence ID" value="CAB5066663.1"/>
    <property type="molecule type" value="Genomic_DNA"/>
</dbReference>
<keyword evidence="1" id="KW-0472">Membrane</keyword>
<dbReference type="InterPro" id="IPR058061">
    <property type="entry name" value="SCO4848-like"/>
</dbReference>
<evidence type="ECO:0000313" key="5">
    <source>
        <dbReference type="EMBL" id="CAB5066663.1"/>
    </source>
</evidence>
<feature type="transmembrane region" description="Helical" evidence="1">
    <location>
        <begin position="43"/>
        <end position="62"/>
    </location>
</feature>
<dbReference type="EMBL" id="CAEZXX010000268">
    <property type="protein sequence ID" value="CAB4732939.1"/>
    <property type="molecule type" value="Genomic_DNA"/>
</dbReference>
<dbReference type="Pfam" id="PF26606">
    <property type="entry name" value="SCO4848"/>
    <property type="match status" value="1"/>
</dbReference>
<protein>
    <submittedName>
        <fullName evidence="2">Unannotated protein</fullName>
    </submittedName>
</protein>
<gene>
    <name evidence="2" type="ORF">UFOPK2602_02454</name>
    <name evidence="3" type="ORF">UFOPK2806_01727</name>
    <name evidence="4" type="ORF">UFOPK3417_00704</name>
    <name evidence="5" type="ORF">UFOPK4306_01880</name>
</gene>
<evidence type="ECO:0000313" key="3">
    <source>
        <dbReference type="EMBL" id="CAB4761853.1"/>
    </source>
</evidence>
<dbReference type="EMBL" id="CAFBLR010000051">
    <property type="protein sequence ID" value="CAB4870254.1"/>
    <property type="molecule type" value="Genomic_DNA"/>
</dbReference>
<dbReference type="EMBL" id="CAEZYY010000026">
    <property type="protein sequence ID" value="CAB4761853.1"/>
    <property type="molecule type" value="Genomic_DNA"/>
</dbReference>
<sequence length="72" mass="8469">MHTVNRRQSILLYAFSLWTVWIWGTRIWNIWNDDERTAGFKAVHTVLAGISVILAVAAWFVVRNIRRARQTD</sequence>
<feature type="transmembrane region" description="Helical" evidence="1">
    <location>
        <begin position="12"/>
        <end position="31"/>
    </location>
</feature>
<keyword evidence="1" id="KW-1133">Transmembrane helix</keyword>
<dbReference type="AlphaFoldDB" id="A0A6J6SF54"/>
<name>A0A6J6SF54_9ZZZZ</name>
<evidence type="ECO:0000313" key="2">
    <source>
        <dbReference type="EMBL" id="CAB4732939.1"/>
    </source>
</evidence>
<evidence type="ECO:0000313" key="4">
    <source>
        <dbReference type="EMBL" id="CAB4870254.1"/>
    </source>
</evidence>
<accession>A0A6J6SF54</accession>
<reference evidence="2" key="1">
    <citation type="submission" date="2020-05" db="EMBL/GenBank/DDBJ databases">
        <authorList>
            <person name="Chiriac C."/>
            <person name="Salcher M."/>
            <person name="Ghai R."/>
            <person name="Kavagutti S V."/>
        </authorList>
    </citation>
    <scope>NUCLEOTIDE SEQUENCE</scope>
</reference>
<evidence type="ECO:0000256" key="1">
    <source>
        <dbReference type="SAM" id="Phobius"/>
    </source>
</evidence>
<organism evidence="2">
    <name type="scientific">freshwater metagenome</name>
    <dbReference type="NCBI Taxonomy" id="449393"/>
    <lineage>
        <taxon>unclassified sequences</taxon>
        <taxon>metagenomes</taxon>
        <taxon>ecological metagenomes</taxon>
    </lineage>
</organism>